<keyword evidence="4" id="KW-1185">Reference proteome</keyword>
<organism evidence="3 4">
    <name type="scientific">Saponaria officinalis</name>
    <name type="common">Common soapwort</name>
    <name type="synonym">Lychnis saponaria</name>
    <dbReference type="NCBI Taxonomy" id="3572"/>
    <lineage>
        <taxon>Eukaryota</taxon>
        <taxon>Viridiplantae</taxon>
        <taxon>Streptophyta</taxon>
        <taxon>Embryophyta</taxon>
        <taxon>Tracheophyta</taxon>
        <taxon>Spermatophyta</taxon>
        <taxon>Magnoliopsida</taxon>
        <taxon>eudicotyledons</taxon>
        <taxon>Gunneridae</taxon>
        <taxon>Pentapetalae</taxon>
        <taxon>Caryophyllales</taxon>
        <taxon>Caryophyllaceae</taxon>
        <taxon>Caryophylleae</taxon>
        <taxon>Saponaria</taxon>
    </lineage>
</organism>
<dbReference type="Pfam" id="PF14223">
    <property type="entry name" value="Retrotran_gag_2"/>
    <property type="match status" value="1"/>
</dbReference>
<protein>
    <recommendedName>
        <fullName evidence="2">Retrovirus-related Pol polyprotein from transposon TNT 1-94-like beta-barrel domain-containing protein</fullName>
    </recommendedName>
</protein>
<dbReference type="EMBL" id="JBDFQZ010000012">
    <property type="protein sequence ID" value="KAK9674037.1"/>
    <property type="molecule type" value="Genomic_DNA"/>
</dbReference>
<name>A0AAW1HDC5_SAPOF</name>
<evidence type="ECO:0000313" key="3">
    <source>
        <dbReference type="EMBL" id="KAK9674037.1"/>
    </source>
</evidence>
<comment type="caution">
    <text evidence="3">The sequence shown here is derived from an EMBL/GenBank/DDBJ whole genome shotgun (WGS) entry which is preliminary data.</text>
</comment>
<dbReference type="Proteomes" id="UP001443914">
    <property type="component" value="Unassembled WGS sequence"/>
</dbReference>
<reference evidence="3" key="1">
    <citation type="submission" date="2024-03" db="EMBL/GenBank/DDBJ databases">
        <title>WGS assembly of Saponaria officinalis var. Norfolk2.</title>
        <authorList>
            <person name="Jenkins J."/>
            <person name="Shu S."/>
            <person name="Grimwood J."/>
            <person name="Barry K."/>
            <person name="Goodstein D."/>
            <person name="Schmutz J."/>
            <person name="Leebens-Mack J."/>
            <person name="Osbourn A."/>
        </authorList>
    </citation>
    <scope>NUCLEOTIDE SEQUENCE [LARGE SCALE GENOMIC DNA]</scope>
    <source>
        <strain evidence="3">JIC</strain>
    </source>
</reference>
<evidence type="ECO:0000259" key="2">
    <source>
        <dbReference type="Pfam" id="PF22936"/>
    </source>
</evidence>
<gene>
    <name evidence="3" type="ORF">RND81_12G206700</name>
</gene>
<dbReference type="AlphaFoldDB" id="A0AAW1HDC5"/>
<feature type="region of interest" description="Disordered" evidence="1">
    <location>
        <begin position="205"/>
        <end position="264"/>
    </location>
</feature>
<evidence type="ECO:0000256" key="1">
    <source>
        <dbReference type="SAM" id="MobiDB-lite"/>
    </source>
</evidence>
<evidence type="ECO:0000313" key="4">
    <source>
        <dbReference type="Proteomes" id="UP001443914"/>
    </source>
</evidence>
<dbReference type="Pfam" id="PF22936">
    <property type="entry name" value="Pol_BBD"/>
    <property type="match status" value="1"/>
</dbReference>
<proteinExistence type="predicted"/>
<sequence length="451" mass="50158">MTTIKPIQGITFIDMVSGDKHKIRVLDGTKVTYVSWVRLFKLHARGYKVLSHIDGTPAPAKTDDSYESRYEVDANVLQWIYGTLSDDLLPRVFEDESTPREALVRVKNIFNNNKEARTAALEQEFNALRLANMPLLEAYCQRLHELAGMLKDVDSSVTDRRLVIQLVRGLPTEYDTVASYINQTLPNFETARSMLELEVHRKSGRDETATALASPAASPADIWVDPPPKATSGPPHQSSNNNSSNSPASAQSAPAAPTAWSSPWTPPPCPYQTYQGWAQPWPQYAAPQQRPPSYHRGNSPRAQGQAYVMDTEPPQPTDLAHAFQALSIQQNVAPWYMDTWASSHLTSDPGMISAPFNTSNIRSIYVGNSNSIPVTGSGTSTIPTNTRTLHLHQVLHTPKIIKNLISVRQFTKDNNVSVEFHLFGFTVKDIPTGKMIFRSDSNAHNIYRILP</sequence>
<feature type="compositionally biased region" description="Low complexity" evidence="1">
    <location>
        <begin position="209"/>
        <end position="220"/>
    </location>
</feature>
<feature type="compositionally biased region" description="Low complexity" evidence="1">
    <location>
        <begin position="283"/>
        <end position="292"/>
    </location>
</feature>
<accession>A0AAW1HDC5</accession>
<feature type="region of interest" description="Disordered" evidence="1">
    <location>
        <begin position="283"/>
        <end position="302"/>
    </location>
</feature>
<dbReference type="InterPro" id="IPR054722">
    <property type="entry name" value="PolX-like_BBD"/>
</dbReference>
<dbReference type="PANTHER" id="PTHR47481">
    <property type="match status" value="1"/>
</dbReference>
<feature type="compositionally biased region" description="Low complexity" evidence="1">
    <location>
        <begin position="234"/>
        <end position="263"/>
    </location>
</feature>
<dbReference type="PANTHER" id="PTHR47481:SF40">
    <property type="entry name" value="RETROTRANSPOSON GAG DOMAIN-CONTAINING PROTEIN"/>
    <property type="match status" value="1"/>
</dbReference>
<feature type="domain" description="Retrovirus-related Pol polyprotein from transposon TNT 1-94-like beta-barrel" evidence="2">
    <location>
        <begin position="335"/>
        <end position="413"/>
    </location>
</feature>